<dbReference type="InterPro" id="IPR000209">
    <property type="entry name" value="Peptidase_S8/S53_dom"/>
</dbReference>
<dbReference type="InterPro" id="IPR034058">
    <property type="entry name" value="TagA/B/C/D_pept_dom"/>
</dbReference>
<evidence type="ECO:0000259" key="8">
    <source>
        <dbReference type="Pfam" id="PF18962"/>
    </source>
</evidence>
<feature type="active site" description="Charge relay system" evidence="6">
    <location>
        <position position="344"/>
    </location>
</feature>
<dbReference type="RefSeq" id="WP_143373471.1">
    <property type="nucleotide sequence ID" value="NZ_VJVZ01000006.1"/>
</dbReference>
<dbReference type="PANTHER" id="PTHR43399:SF4">
    <property type="entry name" value="CELL WALL-ASSOCIATED PROTEASE"/>
    <property type="match status" value="1"/>
</dbReference>
<keyword evidence="3" id="KW-0732">Signal</keyword>
<proteinExistence type="inferred from homology"/>
<dbReference type="CDD" id="cd04842">
    <property type="entry name" value="Peptidases_S8_Kp43_protease"/>
    <property type="match status" value="1"/>
</dbReference>
<dbReference type="Gene3D" id="2.60.120.380">
    <property type="match status" value="1"/>
</dbReference>
<evidence type="ECO:0000256" key="5">
    <source>
        <dbReference type="ARBA" id="ARBA00022825"/>
    </source>
</evidence>
<comment type="caution">
    <text evidence="9">The sequence shown here is derived from an EMBL/GenBank/DDBJ whole genome shotgun (WGS) entry which is preliminary data.</text>
</comment>
<sequence>MKKSYLIIAFGLAITTQAQTPQEVAKITSDYDIPKLTALSKDFKALAEKEKASAMVLAKQNGWPITIQNPDGSFSELIKVIDDAPIYYSTSNVNAARSTRTNFLNSGGALGTNLDGNNMKVHVWDGGGVRSTHQELTGRVTYGDSPNISILSNNNHATHVTGTIIAKGITAIAKGMATKASATTYDWTNDLSEAMAATTTGMLLSNHSYGIGESPSNPIPDWLFGAYNADSKNWDYVMYNAPYYLMVASAGNDGLQNYNDTPLAQGYDKLTHFKVSKNSLVVANAQDAVIDNNGKLISVNINNTSSQGPTDDLRIKPDISGNGTDVYSTYYTTNIAYETLSGTSMAAPNVTGTLLLLQEYSRNLNGVFMKAATLKGLAMHTADDFNVQGPDAISGWGLLNGLKAAKAMSGNGTTSIVDERILANNESYFITVNSDGVSPLEASISWTDKQPPSVQETASDINENTPKLMEDLDIRIIKNATTYYPYKLLTATTNGLGDNTRDPFEKVTVNNASGQYTISVKHKGTLIGANKAYSLIITGITSPVSSGKMALADDKKETGNQNAQIITVGEAVINSVNSNSGFNALTMYPNPTSSLVTLNLANGKIVSLSIMSIDGKIVNIKMIDAATTADLDVSMLEKGIYIVAVQTNDGKTYSEKLFIK</sequence>
<accession>A0A552V1P1</accession>
<dbReference type="GO" id="GO:0004252">
    <property type="term" value="F:serine-type endopeptidase activity"/>
    <property type="evidence" value="ECO:0007669"/>
    <property type="project" value="UniProtKB-UniRule"/>
</dbReference>
<gene>
    <name evidence="9" type="ORF">FMM05_11200</name>
</gene>
<evidence type="ECO:0000313" key="9">
    <source>
        <dbReference type="EMBL" id="TRW24391.1"/>
    </source>
</evidence>
<dbReference type="InterPro" id="IPR015500">
    <property type="entry name" value="Peptidase_S8_subtilisin-rel"/>
</dbReference>
<evidence type="ECO:0000256" key="3">
    <source>
        <dbReference type="ARBA" id="ARBA00022729"/>
    </source>
</evidence>
<feature type="domain" description="Peptidase S8/S53" evidence="7">
    <location>
        <begin position="144"/>
        <end position="397"/>
    </location>
</feature>
<feature type="active site" description="Charge relay system" evidence="6">
    <location>
        <position position="125"/>
    </location>
</feature>
<organism evidence="9 10">
    <name type="scientific">Flavobacterium zepuense</name>
    <dbReference type="NCBI Taxonomy" id="2593302"/>
    <lineage>
        <taxon>Bacteria</taxon>
        <taxon>Pseudomonadati</taxon>
        <taxon>Bacteroidota</taxon>
        <taxon>Flavobacteriia</taxon>
        <taxon>Flavobacteriales</taxon>
        <taxon>Flavobacteriaceae</taxon>
        <taxon>Flavobacterium</taxon>
    </lineage>
</organism>
<keyword evidence="4 6" id="KW-0378">Hydrolase</keyword>
<dbReference type="PROSITE" id="PS51892">
    <property type="entry name" value="SUBTILASE"/>
    <property type="match status" value="1"/>
</dbReference>
<dbReference type="Proteomes" id="UP000320643">
    <property type="component" value="Unassembled WGS sequence"/>
</dbReference>
<dbReference type="Pfam" id="PF18962">
    <property type="entry name" value="Por_Secre_tail"/>
    <property type="match status" value="1"/>
</dbReference>
<dbReference type="EMBL" id="VJVZ01000006">
    <property type="protein sequence ID" value="TRW24391.1"/>
    <property type="molecule type" value="Genomic_DNA"/>
</dbReference>
<name>A0A552V1P1_9FLAO</name>
<evidence type="ECO:0000256" key="6">
    <source>
        <dbReference type="PROSITE-ProRule" id="PRU01240"/>
    </source>
</evidence>
<dbReference type="AlphaFoldDB" id="A0A552V1P1"/>
<dbReference type="InterPro" id="IPR023828">
    <property type="entry name" value="Peptidase_S8_Ser-AS"/>
</dbReference>
<reference evidence="9 10" key="1">
    <citation type="submission" date="2019-07" db="EMBL/GenBank/DDBJ databases">
        <title>Flavobacterium sp. nov., isolated from glacier ice.</title>
        <authorList>
            <person name="Liu Q."/>
            <person name="Xin Y.-H."/>
        </authorList>
    </citation>
    <scope>NUCLEOTIDE SEQUENCE [LARGE SCALE GENOMIC DNA]</scope>
    <source>
        <strain evidence="9 10">ZT4R6</strain>
    </source>
</reference>
<keyword evidence="5 6" id="KW-0720">Serine protease</keyword>
<evidence type="ECO:0000313" key="10">
    <source>
        <dbReference type="Proteomes" id="UP000320643"/>
    </source>
</evidence>
<dbReference type="PROSITE" id="PS00138">
    <property type="entry name" value="SUBTILASE_SER"/>
    <property type="match status" value="1"/>
</dbReference>
<dbReference type="GO" id="GO:0006508">
    <property type="term" value="P:proteolysis"/>
    <property type="evidence" value="ECO:0007669"/>
    <property type="project" value="UniProtKB-KW"/>
</dbReference>
<comment type="similarity">
    <text evidence="1 6">Belongs to the peptidase S8 family.</text>
</comment>
<keyword evidence="2 6" id="KW-0645">Protease</keyword>
<evidence type="ECO:0000256" key="4">
    <source>
        <dbReference type="ARBA" id="ARBA00022801"/>
    </source>
</evidence>
<dbReference type="PANTHER" id="PTHR43399">
    <property type="entry name" value="SUBTILISIN-RELATED"/>
    <property type="match status" value="1"/>
</dbReference>
<dbReference type="OrthoDB" id="9792152at2"/>
<keyword evidence="10" id="KW-1185">Reference proteome</keyword>
<evidence type="ECO:0000256" key="1">
    <source>
        <dbReference type="ARBA" id="ARBA00011073"/>
    </source>
</evidence>
<feature type="domain" description="Secretion system C-terminal sorting" evidence="8">
    <location>
        <begin position="587"/>
        <end position="659"/>
    </location>
</feature>
<evidence type="ECO:0000259" key="7">
    <source>
        <dbReference type="Pfam" id="PF00082"/>
    </source>
</evidence>
<evidence type="ECO:0000256" key="2">
    <source>
        <dbReference type="ARBA" id="ARBA00022670"/>
    </source>
</evidence>
<dbReference type="Gene3D" id="3.40.50.200">
    <property type="entry name" value="Peptidase S8/S53 domain"/>
    <property type="match status" value="1"/>
</dbReference>
<dbReference type="InterPro" id="IPR026444">
    <property type="entry name" value="Secre_tail"/>
</dbReference>
<dbReference type="InterPro" id="IPR051048">
    <property type="entry name" value="Peptidase_S8/S53_subtilisin"/>
</dbReference>
<dbReference type="InterPro" id="IPR036852">
    <property type="entry name" value="Peptidase_S8/S53_dom_sf"/>
</dbReference>
<feature type="active site" description="Charge relay system" evidence="6">
    <location>
        <position position="156"/>
    </location>
</feature>
<protein>
    <submittedName>
        <fullName evidence="9">S8 family serine peptidase</fullName>
    </submittedName>
</protein>
<dbReference type="SUPFAM" id="SSF52743">
    <property type="entry name" value="Subtilisin-like"/>
    <property type="match status" value="1"/>
</dbReference>
<dbReference type="Pfam" id="PF00082">
    <property type="entry name" value="Peptidase_S8"/>
    <property type="match status" value="1"/>
</dbReference>
<dbReference type="NCBIfam" id="TIGR04183">
    <property type="entry name" value="Por_Secre_tail"/>
    <property type="match status" value="1"/>
</dbReference>
<dbReference type="PRINTS" id="PR00723">
    <property type="entry name" value="SUBTILISIN"/>
</dbReference>